<dbReference type="RefSeq" id="WP_008864111.1">
    <property type="nucleotide sequence ID" value="NZ_GL883705.1"/>
</dbReference>
<accession>F3QJX9</accession>
<organism evidence="1 2">
    <name type="scientific">Parasutterella excrementihominis YIT 11859</name>
    <dbReference type="NCBI Taxonomy" id="762966"/>
    <lineage>
        <taxon>Bacteria</taxon>
        <taxon>Pseudomonadati</taxon>
        <taxon>Pseudomonadota</taxon>
        <taxon>Betaproteobacteria</taxon>
        <taxon>Burkholderiales</taxon>
        <taxon>Sutterellaceae</taxon>
        <taxon>Parasutterella</taxon>
    </lineage>
</organism>
<dbReference type="HOGENOM" id="CLU_3255230_0_0_4"/>
<protein>
    <submittedName>
        <fullName evidence="1">Uncharacterized protein</fullName>
    </submittedName>
</protein>
<reference evidence="1 2" key="1">
    <citation type="submission" date="2011-02" db="EMBL/GenBank/DDBJ databases">
        <authorList>
            <person name="Weinstock G."/>
            <person name="Sodergren E."/>
            <person name="Clifton S."/>
            <person name="Fulton L."/>
            <person name="Fulton B."/>
            <person name="Courtney L."/>
            <person name="Fronick C."/>
            <person name="Harrison M."/>
            <person name="Strong C."/>
            <person name="Farmer C."/>
            <person name="Delahaunty K."/>
            <person name="Markovic C."/>
            <person name="Hall O."/>
            <person name="Minx P."/>
            <person name="Tomlinson C."/>
            <person name="Mitreva M."/>
            <person name="Hou S."/>
            <person name="Chen J."/>
            <person name="Wollam A."/>
            <person name="Pepin K.H."/>
            <person name="Johnson M."/>
            <person name="Bhonagiri V."/>
            <person name="Zhang X."/>
            <person name="Suruliraj S."/>
            <person name="Warren W."/>
            <person name="Chinwalla A."/>
            <person name="Mardis E.R."/>
            <person name="Wilson R.K."/>
        </authorList>
    </citation>
    <scope>NUCLEOTIDE SEQUENCE [LARGE SCALE GENOMIC DNA]</scope>
    <source>
        <strain evidence="1 2">YIT 11859</strain>
    </source>
</reference>
<dbReference type="AlphaFoldDB" id="F3QJX9"/>
<name>F3QJX9_9BURK</name>
<proteinExistence type="predicted"/>
<dbReference type="Proteomes" id="UP000005156">
    <property type="component" value="Unassembled WGS sequence"/>
</dbReference>
<dbReference type="GeneID" id="80367769"/>
<gene>
    <name evidence="1" type="ORF">HMPREF9439_01246</name>
</gene>
<evidence type="ECO:0000313" key="2">
    <source>
        <dbReference type="Proteomes" id="UP000005156"/>
    </source>
</evidence>
<evidence type="ECO:0000313" key="1">
    <source>
        <dbReference type="EMBL" id="EGG55042.1"/>
    </source>
</evidence>
<keyword evidence="2" id="KW-1185">Reference proteome</keyword>
<dbReference type="EMBL" id="AFBP01000032">
    <property type="protein sequence ID" value="EGG55042.1"/>
    <property type="molecule type" value="Genomic_DNA"/>
</dbReference>
<sequence>MLLHNFISFALSDVSKEENLFIANQAEQLLPFHFFFPPSLDK</sequence>
<comment type="caution">
    <text evidence="1">The sequence shown here is derived from an EMBL/GenBank/DDBJ whole genome shotgun (WGS) entry which is preliminary data.</text>
</comment>